<name>A0ABU2H4Q6_9ACTN</name>
<protein>
    <submittedName>
        <fullName evidence="2">Uncharacterized protein</fullName>
    </submittedName>
</protein>
<organism evidence="2 3">
    <name type="scientific">Lipingzhangella rawalii</name>
    <dbReference type="NCBI Taxonomy" id="2055835"/>
    <lineage>
        <taxon>Bacteria</taxon>
        <taxon>Bacillati</taxon>
        <taxon>Actinomycetota</taxon>
        <taxon>Actinomycetes</taxon>
        <taxon>Streptosporangiales</taxon>
        <taxon>Nocardiopsidaceae</taxon>
        <taxon>Lipingzhangella</taxon>
    </lineage>
</organism>
<evidence type="ECO:0000313" key="3">
    <source>
        <dbReference type="Proteomes" id="UP001250214"/>
    </source>
</evidence>
<dbReference type="EMBL" id="JAVLVT010000003">
    <property type="protein sequence ID" value="MDS1270278.1"/>
    <property type="molecule type" value="Genomic_DNA"/>
</dbReference>
<evidence type="ECO:0000313" key="2">
    <source>
        <dbReference type="EMBL" id="MDS1270278.1"/>
    </source>
</evidence>
<comment type="caution">
    <text evidence="2">The sequence shown here is derived from an EMBL/GenBank/DDBJ whole genome shotgun (WGS) entry which is preliminary data.</text>
</comment>
<evidence type="ECO:0000256" key="1">
    <source>
        <dbReference type="SAM" id="MobiDB-lite"/>
    </source>
</evidence>
<accession>A0ABU2H4Q6</accession>
<dbReference type="Proteomes" id="UP001250214">
    <property type="component" value="Unassembled WGS sequence"/>
</dbReference>
<proteinExistence type="predicted"/>
<dbReference type="RefSeq" id="WP_310911804.1">
    <property type="nucleotide sequence ID" value="NZ_JAVLVT010000003.1"/>
</dbReference>
<feature type="region of interest" description="Disordered" evidence="1">
    <location>
        <begin position="100"/>
        <end position="119"/>
    </location>
</feature>
<reference evidence="3" key="1">
    <citation type="submission" date="2023-07" db="EMBL/GenBank/DDBJ databases">
        <title>Novel species in the genus Lipingzhangella isolated from Sambhar Salt Lake.</title>
        <authorList>
            <person name="Jiya N."/>
            <person name="Kajale S."/>
            <person name="Sharma A."/>
        </authorList>
    </citation>
    <scope>NUCLEOTIDE SEQUENCE [LARGE SCALE GENOMIC DNA]</scope>
    <source>
        <strain evidence="3">LS1_29</strain>
    </source>
</reference>
<keyword evidence="3" id="KW-1185">Reference proteome</keyword>
<gene>
    <name evidence="2" type="ORF">RIF23_08225</name>
</gene>
<sequence>MGAGLGAADDELTELLGDVADVDNELLDGSLDELSELLDVAEPAGNTASAGTDVDAVHQDAPTGYDQELLAQPDEAVPSEVTETLDEANALVDGVVQDSEAAETLPAEPGAVEAQHAHEEDVVSDVSAAVDEAGAVTEETVAAAADSLVS</sequence>